<dbReference type="RefSeq" id="WP_168515291.1">
    <property type="nucleotide sequence ID" value="NZ_JAAXLS010000007.1"/>
</dbReference>
<reference evidence="1 2" key="1">
    <citation type="submission" date="2020-04" db="EMBL/GenBank/DDBJ databases">
        <title>Novel species.</title>
        <authorList>
            <person name="Teo W.F.A."/>
            <person name="Lipun K."/>
            <person name="Srisuk N."/>
            <person name="Duangmal K."/>
        </authorList>
    </citation>
    <scope>NUCLEOTIDE SEQUENCE [LARGE SCALE GENOMIC DNA]</scope>
    <source>
        <strain evidence="1 2">K13G38</strain>
    </source>
</reference>
<gene>
    <name evidence="1" type="ORF">HFP15_13540</name>
</gene>
<evidence type="ECO:0008006" key="3">
    <source>
        <dbReference type="Google" id="ProtNLM"/>
    </source>
</evidence>
<name>A0ABX1J4Q2_9PSEU</name>
<organism evidence="1 2">
    <name type="scientific">Amycolatopsis acididurans</name>
    <dbReference type="NCBI Taxonomy" id="2724524"/>
    <lineage>
        <taxon>Bacteria</taxon>
        <taxon>Bacillati</taxon>
        <taxon>Actinomycetota</taxon>
        <taxon>Actinomycetes</taxon>
        <taxon>Pseudonocardiales</taxon>
        <taxon>Pseudonocardiaceae</taxon>
        <taxon>Amycolatopsis</taxon>
    </lineage>
</organism>
<dbReference type="EMBL" id="JAAXLS010000007">
    <property type="protein sequence ID" value="NKQ53904.1"/>
    <property type="molecule type" value="Genomic_DNA"/>
</dbReference>
<comment type="caution">
    <text evidence="1">The sequence shown here is derived from an EMBL/GenBank/DDBJ whole genome shotgun (WGS) entry which is preliminary data.</text>
</comment>
<evidence type="ECO:0000313" key="2">
    <source>
        <dbReference type="Proteomes" id="UP000715441"/>
    </source>
</evidence>
<dbReference type="NCBIfam" id="NF042914">
    <property type="entry name" value="SAV915_dom"/>
    <property type="match status" value="2"/>
</dbReference>
<dbReference type="InterPro" id="IPR049975">
    <property type="entry name" value="SAV_915-like_dom"/>
</dbReference>
<proteinExistence type="predicted"/>
<protein>
    <recommendedName>
        <fullName evidence="3">SseB family protein</fullName>
    </recommendedName>
</protein>
<evidence type="ECO:0000313" key="1">
    <source>
        <dbReference type="EMBL" id="NKQ53904.1"/>
    </source>
</evidence>
<accession>A0ABX1J4Q2</accession>
<sequence>MSQRPAGTSTPGIVLVDDLPERVPDAIFLLVSAEENGHGGGVDVWTTARGERAVLTFSTIQALVGACGAGQPWVPVSRDELTRLCDELRVSVVGLDVAPPEGHRYPEPEVSELPDLEPREPAERQLLYVASRPMRSRTDLVQLELQPDKRGRLMVLAYTSEEALVAGCGPYQPWVAIPANLIGEAAQRSEADGVLFNPVLAEQSRHTSSVRSWRDDVMGEKCD</sequence>
<dbReference type="Proteomes" id="UP000715441">
    <property type="component" value="Unassembled WGS sequence"/>
</dbReference>
<keyword evidence="2" id="KW-1185">Reference proteome</keyword>